<dbReference type="OrthoDB" id="3219396at2759"/>
<dbReference type="GeneID" id="54629666"/>
<reference evidence="3" key="1">
    <citation type="journal article" date="2017" name="Nat. Genet.">
        <title>Contrasting evolutionary genome dynamics between domesticated and wild yeasts.</title>
        <authorList>
            <person name="Yue J.X."/>
            <person name="Li J."/>
            <person name="Aigrain L."/>
            <person name="Hallin J."/>
            <person name="Persson K."/>
            <person name="Oliver K."/>
            <person name="Bergstrom A."/>
            <person name="Coupland P."/>
            <person name="Warringer J."/>
            <person name="Lagomarsino M.C."/>
            <person name="Fischer G."/>
            <person name="Durbin R."/>
            <person name="Liti G."/>
        </authorList>
    </citation>
    <scope>NUCLEOTIDE SEQUENCE</scope>
    <source>
        <strain evidence="3">CBS432</strain>
    </source>
</reference>
<evidence type="ECO:0000313" key="3">
    <source>
        <dbReference type="RefSeq" id="XP_033765452.1"/>
    </source>
</evidence>
<reference evidence="3" key="4">
    <citation type="submission" date="2025-08" db="UniProtKB">
        <authorList>
            <consortium name="RefSeq"/>
        </authorList>
    </citation>
    <scope>IDENTIFICATION</scope>
    <source>
        <strain evidence="3">CBS432</strain>
    </source>
</reference>
<organism evidence="3">
    <name type="scientific">Saccharomyces paradoxus</name>
    <name type="common">Yeast</name>
    <name type="synonym">Saccharomyces douglasii</name>
    <dbReference type="NCBI Taxonomy" id="27291"/>
    <lineage>
        <taxon>Eukaryota</taxon>
        <taxon>Fungi</taxon>
        <taxon>Dikarya</taxon>
        <taxon>Ascomycota</taxon>
        <taxon>Saccharomycotina</taxon>
        <taxon>Saccharomycetes</taxon>
        <taxon>Saccharomycetales</taxon>
        <taxon>Saccharomycetaceae</taxon>
        <taxon>Saccharomyces</taxon>
    </lineage>
</organism>
<feature type="domain" description="F-box" evidence="2">
    <location>
        <begin position="14"/>
        <end position="60"/>
    </location>
</feature>
<dbReference type="Pfam" id="PF12937">
    <property type="entry name" value="F-box-like"/>
    <property type="match status" value="1"/>
</dbReference>
<feature type="region of interest" description="Disordered" evidence="1">
    <location>
        <begin position="398"/>
        <end position="417"/>
    </location>
</feature>
<evidence type="ECO:0000256" key="1">
    <source>
        <dbReference type="SAM" id="MobiDB-lite"/>
    </source>
</evidence>
<dbReference type="Gene3D" id="1.20.1280.50">
    <property type="match status" value="1"/>
</dbReference>
<dbReference type="PROSITE" id="PS50181">
    <property type="entry name" value="FBOX"/>
    <property type="match status" value="1"/>
</dbReference>
<feature type="region of interest" description="Disordered" evidence="1">
    <location>
        <begin position="251"/>
        <end position="279"/>
    </location>
</feature>
<gene>
    <name evidence="3" type="primary">MFB1</name>
    <name evidence="3" type="ORF">SPAR_D04190</name>
</gene>
<feature type="compositionally biased region" description="Low complexity" evidence="1">
    <location>
        <begin position="219"/>
        <end position="238"/>
    </location>
</feature>
<dbReference type="RefSeq" id="XP_033765452.1">
    <property type="nucleotide sequence ID" value="XM_033909561.1"/>
</dbReference>
<feature type="region of interest" description="Disordered" evidence="1">
    <location>
        <begin position="208"/>
        <end position="238"/>
    </location>
</feature>
<feature type="compositionally biased region" description="Basic and acidic residues" evidence="1">
    <location>
        <begin position="254"/>
        <end position="263"/>
    </location>
</feature>
<dbReference type="AlphaFoldDB" id="A0A8B8UNV8"/>
<sequence>MSSFTHNVQTPLEEKSLTNLPLNLLFRILSHLDMNDLQSIGKTCTLLRMLANENIVYRNAVIGSNGNMWWTKNVLVDIFDVLNLNRKAMRTLNNHNISLVASLRNVQRKYKLGVVDTARKSISHGPNEVESKENASVKDLNMHLSERTEISREQIAHTAILQGMNQFIELNDKAFRTHSADSDDTYIEENYDEIHSLHELEKNTTFEEDLLKKPPLTPSPTFSNYSRSSTNSVFSSSSPKLLDDDWNNITTDFTRPRDPDYKEVTPTSTESSDSITRLRKSSKVKDKAELFEKLIFRDSRPLKTKKKDNPRMKLPSSLSVNDEDFRKIISPPSEVLPKVGRRSVSRGYLEEIERHCPDYTSETGNPLSIKRVNSRKIANYEQLIMKENSPNCKRVTEKNDENRFQRSHTSPVIESSKPHQRSKLKAVVTNGNKISYRKIDLEIPSNSNTNDYVIRQLDANTNSDI</sequence>
<dbReference type="InterPro" id="IPR001810">
    <property type="entry name" value="F-box_dom"/>
</dbReference>
<reference evidence="3" key="3">
    <citation type="submission" date="2025-07" db="EMBL/GenBank/DDBJ databases">
        <authorList>
            <consortium name="NCBI Genome Project"/>
        </authorList>
    </citation>
    <scope>NUCLEOTIDE SEQUENCE</scope>
    <source>
        <strain evidence="3">CBS432</strain>
    </source>
</reference>
<name>A0A8B8UNV8_SACPA</name>
<dbReference type="VEuPathDB" id="FungiDB:SPAR_D04190"/>
<proteinExistence type="predicted"/>
<reference evidence="3" key="2">
    <citation type="submission" date="2020-01" db="EMBL/GenBank/DDBJ databases">
        <title>Population-level Yeast Reference Genomes.</title>
        <authorList>
            <person name="Yue J.-X."/>
        </authorList>
    </citation>
    <scope>NUCLEOTIDE SEQUENCE</scope>
    <source>
        <strain evidence="3">CBS432</strain>
    </source>
</reference>
<protein>
    <submittedName>
        <fullName evidence="3">Mfb1p</fullName>
    </submittedName>
</protein>
<accession>A0A8B8UNV8</accession>
<feature type="compositionally biased region" description="Polar residues" evidence="1">
    <location>
        <begin position="265"/>
        <end position="275"/>
    </location>
</feature>
<dbReference type="SMART" id="SM00256">
    <property type="entry name" value="FBOX"/>
    <property type="match status" value="1"/>
</dbReference>
<dbReference type="KEGG" id="spao:SPAR_D04190"/>
<dbReference type="SUPFAM" id="SSF81383">
    <property type="entry name" value="F-box domain"/>
    <property type="match status" value="1"/>
</dbReference>
<dbReference type="InterPro" id="IPR036047">
    <property type="entry name" value="F-box-like_dom_sf"/>
</dbReference>
<dbReference type="CDD" id="cd22146">
    <property type="entry name" value="F-box_ScMFB1-like"/>
    <property type="match status" value="1"/>
</dbReference>
<evidence type="ECO:0000259" key="2">
    <source>
        <dbReference type="PROSITE" id="PS50181"/>
    </source>
</evidence>